<reference evidence="1 2" key="1">
    <citation type="submission" date="2016-10" db="EMBL/GenBank/DDBJ databases">
        <authorList>
            <person name="de Groot N.N."/>
        </authorList>
    </citation>
    <scope>NUCLEOTIDE SEQUENCE [LARGE SCALE GENOMIC DNA]</scope>
    <source>
        <strain evidence="1 2">DSM 23042</strain>
    </source>
</reference>
<dbReference type="OrthoDB" id="9779968at2"/>
<dbReference type="PANTHER" id="PTHR43737">
    <property type="entry name" value="BLL7424 PROTEIN"/>
    <property type="match status" value="1"/>
</dbReference>
<keyword evidence="2" id="KW-1185">Reference proteome</keyword>
<proteinExistence type="predicted"/>
<dbReference type="EMBL" id="FOGU01000002">
    <property type="protein sequence ID" value="SER73918.1"/>
    <property type="molecule type" value="Genomic_DNA"/>
</dbReference>
<protein>
    <submittedName>
        <fullName evidence="1">Uncharacterized conserved protein, DUF1501 family</fullName>
    </submittedName>
</protein>
<evidence type="ECO:0000313" key="1">
    <source>
        <dbReference type="EMBL" id="SER73918.1"/>
    </source>
</evidence>
<dbReference type="STRING" id="641238.SAMN04490244_102358"/>
<dbReference type="InterPro" id="IPR010869">
    <property type="entry name" value="DUF1501"/>
</dbReference>
<evidence type="ECO:0000313" key="2">
    <source>
        <dbReference type="Proteomes" id="UP000198885"/>
    </source>
</evidence>
<dbReference type="Pfam" id="PF07394">
    <property type="entry name" value="DUF1501"/>
    <property type="match status" value="1"/>
</dbReference>
<dbReference type="Proteomes" id="UP000198885">
    <property type="component" value="Unassembled WGS sequence"/>
</dbReference>
<dbReference type="RefSeq" id="WP_092689191.1">
    <property type="nucleotide sequence ID" value="NZ_CBDDGO010000004.1"/>
</dbReference>
<dbReference type="PANTHER" id="PTHR43737:SF1">
    <property type="entry name" value="DUF1501 DOMAIN-CONTAINING PROTEIN"/>
    <property type="match status" value="1"/>
</dbReference>
<dbReference type="InterPro" id="IPR006311">
    <property type="entry name" value="TAT_signal"/>
</dbReference>
<accession>A0A1H9RMY2</accession>
<dbReference type="PROSITE" id="PS51318">
    <property type="entry name" value="TAT"/>
    <property type="match status" value="1"/>
</dbReference>
<gene>
    <name evidence="1" type="ORF">SAMN04490244_102358</name>
</gene>
<sequence>MADITRRGLLRGGAAVLGCSAAAFPLTTTVTMASAPWDERLVVLILRGAMDGLDVVRPVGDPHFAPARAGLFDAAAPGLPLDGFFTLHPSLKPLHPLWGKGELGVVHAVSTPYRDKRSHFDGQDLLEAGTGMDVSRLAARDGWLNRMLQTVGGLEGQTAFAIGRDEMKVLRGKAPVMNWSPDVALDITPQTRLLLEHVYHEDPLFRDTALEAIELAELAEPDTSTERGAALNARLQEGRSSSMNDLAAFAADRLYHDTRIAAFSVPGWDHHRGQAKVMPQRLELLAEVIETLRIGLGDAWSKTTVLAMTEFGRTLRENGTKGTDHGTGGAMLMAGGAIRGGRVLGRWPGLSESELYDRRDLMPTGDVRAYAAWAMRGLFGLERGVLERSVFPGLDMGSDPGLLL</sequence>
<name>A0A1H9RMY2_9RHOB</name>
<dbReference type="AlphaFoldDB" id="A0A1H9RMY2"/>
<organism evidence="1 2">
    <name type="scientific">Tranquillimonas rosea</name>
    <dbReference type="NCBI Taxonomy" id="641238"/>
    <lineage>
        <taxon>Bacteria</taxon>
        <taxon>Pseudomonadati</taxon>
        <taxon>Pseudomonadota</taxon>
        <taxon>Alphaproteobacteria</taxon>
        <taxon>Rhodobacterales</taxon>
        <taxon>Roseobacteraceae</taxon>
        <taxon>Tranquillimonas</taxon>
    </lineage>
</organism>